<dbReference type="Pfam" id="PF06808">
    <property type="entry name" value="DctM"/>
    <property type="match status" value="1"/>
</dbReference>
<feature type="transmembrane region" description="Helical" evidence="7">
    <location>
        <begin position="375"/>
        <end position="400"/>
    </location>
</feature>
<feature type="transmembrane region" description="Helical" evidence="7">
    <location>
        <begin position="184"/>
        <end position="208"/>
    </location>
</feature>
<comment type="similarity">
    <text evidence="7">Belongs to the TRAP transporter large permease family.</text>
</comment>
<feature type="transmembrane region" description="Helical" evidence="7">
    <location>
        <begin position="334"/>
        <end position="363"/>
    </location>
</feature>
<dbReference type="InterPro" id="IPR004681">
    <property type="entry name" value="TRAP_DctM"/>
</dbReference>
<dbReference type="GO" id="GO:0022857">
    <property type="term" value="F:transmembrane transporter activity"/>
    <property type="evidence" value="ECO:0007669"/>
    <property type="project" value="UniProtKB-UniRule"/>
</dbReference>
<evidence type="ECO:0000256" key="4">
    <source>
        <dbReference type="ARBA" id="ARBA00022692"/>
    </source>
</evidence>
<dbReference type="STRING" id="1274631.LMTR13_38245"/>
<feature type="transmembrane region" description="Helical" evidence="7">
    <location>
        <begin position="61"/>
        <end position="82"/>
    </location>
</feature>
<evidence type="ECO:0000256" key="3">
    <source>
        <dbReference type="ARBA" id="ARBA00022519"/>
    </source>
</evidence>
<evidence type="ECO:0000313" key="9">
    <source>
        <dbReference type="EMBL" id="ANW05112.1"/>
    </source>
</evidence>
<organism evidence="9 10">
    <name type="scientific">Bradyrhizobium icense</name>
    <dbReference type="NCBI Taxonomy" id="1274631"/>
    <lineage>
        <taxon>Bacteria</taxon>
        <taxon>Pseudomonadati</taxon>
        <taxon>Pseudomonadota</taxon>
        <taxon>Alphaproteobacteria</taxon>
        <taxon>Hyphomicrobiales</taxon>
        <taxon>Nitrobacteraceae</taxon>
        <taxon>Bradyrhizobium</taxon>
    </lineage>
</organism>
<evidence type="ECO:0000256" key="5">
    <source>
        <dbReference type="ARBA" id="ARBA00022989"/>
    </source>
</evidence>
<feature type="transmembrane region" description="Helical" evidence="7">
    <location>
        <begin position="148"/>
        <end position="172"/>
    </location>
</feature>
<sequence>MTDPQLGMLMLGLFIFIIMLGFPIAFTLMAMGVSFGYYAYYTPGQEFFQNRIFTLLVQKTFEVTSSDVLVAVPLFLFMGYLIERANILDRLFHSLQLSMKNVPGALAVATLITCAMFATATGIVGAVVTLMGLLALPAMLRAGYDTKLSAGVVCAGGCLGILIPPSILLIVYAATAGVSAVKLYAAAFFPGFMLAMFYILYAMGRAIFNPALAPKLPPEQTNVPIGTVIWALATSFLPLALLIVSVLGAILFGLATPSEAAAVGALMSIVLAAAYRSLNYTMMRESVYLTVRATAMVCYLFIGSWTFSAVFAVLGGQTVVEQFFTSLNLSPMQFLLLTQAIIFLLGWPLEWTEIIIIFVPIFLPLLPQYGIDPIFFGILVALNTQTAFNTPPVAMAAFYLKGVAPPQVKLTDIFSGALPFVGLVFFTMALVYIFPEIALWLPSYLYGSR</sequence>
<keyword evidence="2" id="KW-1003">Cell membrane</keyword>
<comment type="subunit">
    <text evidence="7">The complex comprises the extracytoplasmic solute receptor protein and the two transmembrane proteins.</text>
</comment>
<dbReference type="AlphaFoldDB" id="A0A1B1UQP8"/>
<proteinExistence type="inferred from homology"/>
<comment type="subcellular location">
    <subcellularLocation>
        <location evidence="1 7">Cell inner membrane</location>
        <topology evidence="1 7">Multi-pass membrane protein</topology>
    </subcellularLocation>
</comment>
<dbReference type="OrthoDB" id="7339120at2"/>
<gene>
    <name evidence="9" type="ORF">LMTR13_38245</name>
</gene>
<keyword evidence="10" id="KW-1185">Reference proteome</keyword>
<dbReference type="Proteomes" id="UP000092839">
    <property type="component" value="Chromosome"/>
</dbReference>
<name>A0A1B1UQP8_9BRAD</name>
<reference evidence="9 10" key="1">
    <citation type="submission" date="2016-07" db="EMBL/GenBank/DDBJ databases">
        <title>Complete genome sequence of Bradyrhizobium icense LMTR 13T, a potential inoculant strain isolated from lima bean (Phaseolus lunatus) in Peru.</title>
        <authorList>
            <person name="Ormeno-Orrillo E."/>
            <person name="Duran D."/>
            <person name="Rogel M.A."/>
            <person name="Rey L."/>
            <person name="Imperial J."/>
            <person name="Ruiz-Argueso T."/>
            <person name="Martinez-Romero E."/>
        </authorList>
    </citation>
    <scope>NUCLEOTIDE SEQUENCE [LARGE SCALE GENOMIC DNA]</scope>
    <source>
        <strain evidence="9 10">LMTR 13</strain>
    </source>
</reference>
<protein>
    <recommendedName>
        <fullName evidence="7">TRAP transporter large permease protein</fullName>
    </recommendedName>
</protein>
<dbReference type="RefSeq" id="WP_065732245.1">
    <property type="nucleotide sequence ID" value="NZ_CP016428.1"/>
</dbReference>
<feature type="domain" description="TRAP C4-dicarboxylate transport system permease DctM subunit" evidence="8">
    <location>
        <begin position="11"/>
        <end position="437"/>
    </location>
</feature>
<dbReference type="EMBL" id="CP016428">
    <property type="protein sequence ID" value="ANW05112.1"/>
    <property type="molecule type" value="Genomic_DNA"/>
</dbReference>
<keyword evidence="7" id="KW-0813">Transport</keyword>
<evidence type="ECO:0000259" key="8">
    <source>
        <dbReference type="Pfam" id="PF06808"/>
    </source>
</evidence>
<dbReference type="NCBIfam" id="TIGR00786">
    <property type="entry name" value="dctM"/>
    <property type="match status" value="1"/>
</dbReference>
<dbReference type="PIRSF" id="PIRSF006066">
    <property type="entry name" value="HI0050"/>
    <property type="match status" value="1"/>
</dbReference>
<evidence type="ECO:0000256" key="6">
    <source>
        <dbReference type="ARBA" id="ARBA00023136"/>
    </source>
</evidence>
<keyword evidence="3 7" id="KW-0997">Cell inner membrane</keyword>
<evidence type="ECO:0000256" key="1">
    <source>
        <dbReference type="ARBA" id="ARBA00004429"/>
    </source>
</evidence>
<dbReference type="PANTHER" id="PTHR33362">
    <property type="entry name" value="SIALIC ACID TRAP TRANSPORTER PERMEASE PROTEIN SIAT-RELATED"/>
    <property type="match status" value="1"/>
</dbReference>
<dbReference type="KEGG" id="bic:LMTR13_38245"/>
<feature type="transmembrane region" description="Helical" evidence="7">
    <location>
        <begin position="105"/>
        <end position="136"/>
    </location>
</feature>
<accession>A0A1B1UQP8</accession>
<dbReference type="GO" id="GO:0005886">
    <property type="term" value="C:plasma membrane"/>
    <property type="evidence" value="ECO:0007669"/>
    <property type="project" value="UniProtKB-SubCell"/>
</dbReference>
<keyword evidence="5 7" id="KW-1133">Transmembrane helix</keyword>
<feature type="transmembrane region" description="Helical" evidence="7">
    <location>
        <begin position="229"/>
        <end position="254"/>
    </location>
</feature>
<evidence type="ECO:0000256" key="7">
    <source>
        <dbReference type="RuleBase" id="RU369079"/>
    </source>
</evidence>
<feature type="transmembrane region" description="Helical" evidence="7">
    <location>
        <begin position="260"/>
        <end position="278"/>
    </location>
</feature>
<evidence type="ECO:0000256" key="2">
    <source>
        <dbReference type="ARBA" id="ARBA00022475"/>
    </source>
</evidence>
<keyword evidence="6 7" id="KW-0472">Membrane</keyword>
<keyword evidence="4 7" id="KW-0812">Transmembrane</keyword>
<dbReference type="PANTHER" id="PTHR33362:SF7">
    <property type="entry name" value="SLL1103 PROTEIN"/>
    <property type="match status" value="1"/>
</dbReference>
<feature type="transmembrane region" description="Helical" evidence="7">
    <location>
        <begin position="290"/>
        <end position="314"/>
    </location>
</feature>
<dbReference type="InterPro" id="IPR010656">
    <property type="entry name" value="DctM"/>
</dbReference>
<evidence type="ECO:0000313" key="10">
    <source>
        <dbReference type="Proteomes" id="UP000092839"/>
    </source>
</evidence>
<comment type="function">
    <text evidence="7">Part of the tripartite ATP-independent periplasmic (TRAP) transport system.</text>
</comment>
<feature type="transmembrane region" description="Helical" evidence="7">
    <location>
        <begin position="12"/>
        <end position="40"/>
    </location>
</feature>
<feature type="transmembrane region" description="Helical" evidence="7">
    <location>
        <begin position="420"/>
        <end position="441"/>
    </location>
</feature>